<protein>
    <submittedName>
        <fullName evidence="1">Uncharacterized protein</fullName>
    </submittedName>
</protein>
<sequence length="103" mass="12111">MMTAICFEIIARYCPALYPWICIKFKRRSGEYFSISFREFMHPDLYIKKRTFGTSLLVDCEAAIKEQEELLKVMRVNVKTVPKTEVKTKITNEIQAHSEELQS</sequence>
<evidence type="ECO:0000313" key="1">
    <source>
        <dbReference type="EMBL" id="KAF8764182.1"/>
    </source>
</evidence>
<dbReference type="EMBL" id="JABXBU010002231">
    <property type="protein sequence ID" value="KAF8764182.1"/>
    <property type="molecule type" value="Genomic_DNA"/>
</dbReference>
<gene>
    <name evidence="1" type="ORF">HNY73_022285</name>
</gene>
<organism evidence="1 2">
    <name type="scientific">Argiope bruennichi</name>
    <name type="common">Wasp spider</name>
    <name type="synonym">Aranea bruennichi</name>
    <dbReference type="NCBI Taxonomy" id="94029"/>
    <lineage>
        <taxon>Eukaryota</taxon>
        <taxon>Metazoa</taxon>
        <taxon>Ecdysozoa</taxon>
        <taxon>Arthropoda</taxon>
        <taxon>Chelicerata</taxon>
        <taxon>Arachnida</taxon>
        <taxon>Araneae</taxon>
        <taxon>Araneomorphae</taxon>
        <taxon>Entelegynae</taxon>
        <taxon>Araneoidea</taxon>
        <taxon>Araneidae</taxon>
        <taxon>Argiope</taxon>
    </lineage>
</organism>
<name>A0A8T0E0C8_ARGBR</name>
<keyword evidence="2" id="KW-1185">Reference proteome</keyword>
<reference evidence="1" key="2">
    <citation type="submission" date="2020-06" db="EMBL/GenBank/DDBJ databases">
        <authorList>
            <person name="Sheffer M."/>
        </authorList>
    </citation>
    <scope>NUCLEOTIDE SEQUENCE</scope>
</reference>
<proteinExistence type="predicted"/>
<comment type="caution">
    <text evidence="1">The sequence shown here is derived from an EMBL/GenBank/DDBJ whole genome shotgun (WGS) entry which is preliminary data.</text>
</comment>
<reference evidence="1" key="1">
    <citation type="journal article" date="2020" name="bioRxiv">
        <title>Chromosome-level reference genome of the European wasp spider Argiope bruennichi: a resource for studies on range expansion and evolutionary adaptation.</title>
        <authorList>
            <person name="Sheffer M.M."/>
            <person name="Hoppe A."/>
            <person name="Krehenwinkel H."/>
            <person name="Uhl G."/>
            <person name="Kuss A.W."/>
            <person name="Jensen L."/>
            <person name="Jensen C."/>
            <person name="Gillespie R.G."/>
            <person name="Hoff K.J."/>
            <person name="Prost S."/>
        </authorList>
    </citation>
    <scope>NUCLEOTIDE SEQUENCE</scope>
</reference>
<evidence type="ECO:0000313" key="2">
    <source>
        <dbReference type="Proteomes" id="UP000807504"/>
    </source>
</evidence>
<dbReference type="Proteomes" id="UP000807504">
    <property type="component" value="Unassembled WGS sequence"/>
</dbReference>
<dbReference type="AlphaFoldDB" id="A0A8T0E0C8"/>
<accession>A0A8T0E0C8</accession>